<dbReference type="Pfam" id="PF14172">
    <property type="entry name" value="DUF4309"/>
    <property type="match status" value="1"/>
</dbReference>
<name>A0A431UV70_9BACI</name>
<dbReference type="PROSITE" id="PS51257">
    <property type="entry name" value="PROKAR_LIPOPROTEIN"/>
    <property type="match status" value="1"/>
</dbReference>
<dbReference type="InterPro" id="IPR036962">
    <property type="entry name" value="Glyco_hydro_3_N_sf"/>
</dbReference>
<dbReference type="EC" id="3.2.1.52" evidence="5"/>
<dbReference type="GO" id="GO:0004563">
    <property type="term" value="F:beta-N-acetylhexosaminidase activity"/>
    <property type="evidence" value="ECO:0007669"/>
    <property type="project" value="UniProtKB-EC"/>
</dbReference>
<accession>A0A431UV70</accession>
<organism evidence="5 6">
    <name type="scientific">Lysinibacillus telephonicus</name>
    <dbReference type="NCBI Taxonomy" id="1714840"/>
    <lineage>
        <taxon>Bacteria</taxon>
        <taxon>Bacillati</taxon>
        <taxon>Bacillota</taxon>
        <taxon>Bacilli</taxon>
        <taxon>Bacillales</taxon>
        <taxon>Bacillaceae</taxon>
        <taxon>Lysinibacillus</taxon>
    </lineage>
</organism>
<dbReference type="InterPro" id="IPR025453">
    <property type="entry name" value="DUF4309"/>
</dbReference>
<reference evidence="5 6" key="1">
    <citation type="submission" date="2018-12" db="EMBL/GenBank/DDBJ databases">
        <authorList>
            <person name="Yu L."/>
        </authorList>
    </citation>
    <scope>NUCLEOTIDE SEQUENCE [LARGE SCALE GENOMIC DNA]</scope>
    <source>
        <strain evidence="5 6">S5H2222</strain>
    </source>
</reference>
<evidence type="ECO:0000313" key="5">
    <source>
        <dbReference type="EMBL" id="RTQ94620.1"/>
    </source>
</evidence>
<dbReference type="InterPro" id="IPR001764">
    <property type="entry name" value="Glyco_hydro_3_N"/>
</dbReference>
<dbReference type="InterPro" id="IPR050226">
    <property type="entry name" value="NagZ_Beta-hexosaminidase"/>
</dbReference>
<comment type="similarity">
    <text evidence="1">Belongs to the glycosyl hydrolase 3 family.</text>
</comment>
<evidence type="ECO:0000259" key="4">
    <source>
        <dbReference type="Pfam" id="PF00933"/>
    </source>
</evidence>
<evidence type="ECO:0000313" key="6">
    <source>
        <dbReference type="Proteomes" id="UP000276349"/>
    </source>
</evidence>
<keyword evidence="6" id="KW-1185">Reference proteome</keyword>
<gene>
    <name evidence="5" type="ORF">EKG35_05205</name>
</gene>
<dbReference type="AlphaFoldDB" id="A0A431UV70"/>
<evidence type="ECO:0000256" key="2">
    <source>
        <dbReference type="ARBA" id="ARBA00022801"/>
    </source>
</evidence>
<dbReference type="InterPro" id="IPR017853">
    <property type="entry name" value="GH"/>
</dbReference>
<keyword evidence="2 5" id="KW-0378">Hydrolase</keyword>
<dbReference type="PANTHER" id="PTHR30480:SF16">
    <property type="entry name" value="GLYCOSIDE HYDROLASE FAMILY 3 DOMAIN PROTEIN"/>
    <property type="match status" value="1"/>
</dbReference>
<evidence type="ECO:0000256" key="1">
    <source>
        <dbReference type="ARBA" id="ARBA00005336"/>
    </source>
</evidence>
<dbReference type="Pfam" id="PF00933">
    <property type="entry name" value="Glyco_hydro_3"/>
    <property type="match status" value="1"/>
</dbReference>
<comment type="caution">
    <text evidence="5">The sequence shown here is derived from an EMBL/GenBank/DDBJ whole genome shotgun (WGS) entry which is preliminary data.</text>
</comment>
<sequence>MNKKMFFVLLTIVIILGCSMFLYKNAEKSDSQIANESETKVEDYSPVLLEDIFTQSKQGKILNAPFIAGKTNLEEVIELWGNPNVIDNTSVGDYSDYISYEATIGSVNSVVVDVRSYKSDLNTIRLKDIEAFAGKPDKITYYQDKNNDQIILIYNVSSTYQLKWILPRPTESEPNPKVHHISVLSQNNLMIQQIQNKISKMTLEEKIGQMIFTGISGKTLNENDLSLINEYKVGGIIFFKGNLVSTNQTLNLLNEIKSVNEKNDFPLFLGIDEEGGRISRLPKELIGIPSSKKISESNDVFFAHDIGKILGKELSAFGFNLNFAPVLDVNSNPKNPVIGDRSFGDNPDIVSSFGIEVMKGLQSQNIISVVKHFPGHGDTAVDSHLDLPVVNKSLDQLKKLELIPFKKAFAEGTDVVMVAHILLPKIDSTFPSSMSKEIITGILREQLNFDGVVITDDLTMKAITNNYDITAAAVNSVKAGSDIILIAHDYHNVISSFQALKKAVESGEISEERIDESVTRILQLKEKYKIDNSKVNKINIEELNRTINKVLNKYNS</sequence>
<dbReference type="GO" id="GO:0005975">
    <property type="term" value="P:carbohydrate metabolic process"/>
    <property type="evidence" value="ECO:0007669"/>
    <property type="project" value="InterPro"/>
</dbReference>
<evidence type="ECO:0000256" key="3">
    <source>
        <dbReference type="ARBA" id="ARBA00023295"/>
    </source>
</evidence>
<dbReference type="Proteomes" id="UP000276349">
    <property type="component" value="Unassembled WGS sequence"/>
</dbReference>
<dbReference type="OrthoDB" id="9805821at2"/>
<protein>
    <submittedName>
        <fullName evidence="5">Beta-N-acetylhexosaminidase</fullName>
        <ecNumber evidence="5">3.2.1.52</ecNumber>
    </submittedName>
</protein>
<dbReference type="SUPFAM" id="SSF51445">
    <property type="entry name" value="(Trans)glycosidases"/>
    <property type="match status" value="1"/>
</dbReference>
<dbReference type="Gene3D" id="3.20.20.300">
    <property type="entry name" value="Glycoside hydrolase, family 3, N-terminal domain"/>
    <property type="match status" value="1"/>
</dbReference>
<dbReference type="RefSeq" id="WP_126293392.1">
    <property type="nucleotide sequence ID" value="NZ_RXNR01000010.1"/>
</dbReference>
<dbReference type="GO" id="GO:0009254">
    <property type="term" value="P:peptidoglycan turnover"/>
    <property type="evidence" value="ECO:0007669"/>
    <property type="project" value="TreeGrafter"/>
</dbReference>
<dbReference type="EMBL" id="RXNR01000010">
    <property type="protein sequence ID" value="RTQ94620.1"/>
    <property type="molecule type" value="Genomic_DNA"/>
</dbReference>
<keyword evidence="3 5" id="KW-0326">Glycosidase</keyword>
<dbReference type="PROSITE" id="PS00775">
    <property type="entry name" value="GLYCOSYL_HYDROL_F3"/>
    <property type="match status" value="1"/>
</dbReference>
<dbReference type="NCBIfam" id="NF003740">
    <property type="entry name" value="PRK05337.1"/>
    <property type="match status" value="1"/>
</dbReference>
<dbReference type="PANTHER" id="PTHR30480">
    <property type="entry name" value="BETA-HEXOSAMINIDASE-RELATED"/>
    <property type="match status" value="1"/>
</dbReference>
<proteinExistence type="inferred from homology"/>
<dbReference type="InterPro" id="IPR019800">
    <property type="entry name" value="Glyco_hydro_3_AS"/>
</dbReference>
<feature type="domain" description="Glycoside hydrolase family 3 N-terminal" evidence="4">
    <location>
        <begin position="202"/>
        <end position="524"/>
    </location>
</feature>